<dbReference type="PROSITE" id="PS50111">
    <property type="entry name" value="CHEMOTAXIS_TRANSDUC_2"/>
    <property type="match status" value="1"/>
</dbReference>
<dbReference type="PANTHER" id="PTHR32089">
    <property type="entry name" value="METHYL-ACCEPTING CHEMOTAXIS PROTEIN MCPB"/>
    <property type="match status" value="1"/>
</dbReference>
<dbReference type="GO" id="GO:0006935">
    <property type="term" value="P:chemotaxis"/>
    <property type="evidence" value="ECO:0007669"/>
    <property type="project" value="UniProtKB-ARBA"/>
</dbReference>
<dbReference type="AlphaFoldDB" id="A0A094JHB7"/>
<evidence type="ECO:0000313" key="6">
    <source>
        <dbReference type="EMBL" id="KFZ37424.1"/>
    </source>
</evidence>
<dbReference type="Proteomes" id="UP000029264">
    <property type="component" value="Unassembled WGS sequence"/>
</dbReference>
<feature type="domain" description="Methyl-accepting transducer" evidence="5">
    <location>
        <begin position="67"/>
        <end position="249"/>
    </location>
</feature>
<dbReference type="SUPFAM" id="SSF58104">
    <property type="entry name" value="Methyl-accepting chemotaxis protein (MCP) signaling domain"/>
    <property type="match status" value="1"/>
</dbReference>
<evidence type="ECO:0000256" key="4">
    <source>
        <dbReference type="SAM" id="Coils"/>
    </source>
</evidence>
<dbReference type="PANTHER" id="PTHR32089:SF70">
    <property type="entry name" value="ENERGY TAXIS MODULATING METHYL ACCEPTING SENSORY TRANSDUCER"/>
    <property type="match status" value="1"/>
</dbReference>
<evidence type="ECO:0000256" key="3">
    <source>
        <dbReference type="PROSITE-ProRule" id="PRU00284"/>
    </source>
</evidence>
<protein>
    <submittedName>
        <fullName evidence="6">Chemotaxis protein</fullName>
    </submittedName>
</protein>
<dbReference type="GO" id="GO:0007165">
    <property type="term" value="P:signal transduction"/>
    <property type="evidence" value="ECO:0007669"/>
    <property type="project" value="UniProtKB-KW"/>
</dbReference>
<name>A0A094JHB7_9GAMM</name>
<evidence type="ECO:0000256" key="2">
    <source>
        <dbReference type="ARBA" id="ARBA00023224"/>
    </source>
</evidence>
<dbReference type="GO" id="GO:0016020">
    <property type="term" value="C:membrane"/>
    <property type="evidence" value="ECO:0007669"/>
    <property type="project" value="UniProtKB-SubCell"/>
</dbReference>
<dbReference type="InterPro" id="IPR004089">
    <property type="entry name" value="MCPsignal_dom"/>
</dbReference>
<evidence type="ECO:0000256" key="1">
    <source>
        <dbReference type="ARBA" id="ARBA00004370"/>
    </source>
</evidence>
<comment type="subcellular location">
    <subcellularLocation>
        <location evidence="1">Membrane</location>
    </subcellularLocation>
</comment>
<dbReference type="eggNOG" id="COG0840">
    <property type="taxonomic scope" value="Bacteria"/>
</dbReference>
<dbReference type="Gene3D" id="1.20.120.30">
    <property type="entry name" value="Aspartate receptor, ligand-binding domain"/>
    <property type="match status" value="1"/>
</dbReference>
<comment type="caution">
    <text evidence="6">The sequence shown here is derived from an EMBL/GenBank/DDBJ whole genome shotgun (WGS) entry which is preliminary data.</text>
</comment>
<dbReference type="OrthoDB" id="9808588at2"/>
<evidence type="ECO:0000259" key="5">
    <source>
        <dbReference type="PROSITE" id="PS50111"/>
    </source>
</evidence>
<dbReference type="EMBL" id="JPEO01000006">
    <property type="protein sequence ID" value="KFZ37424.1"/>
    <property type="molecule type" value="Genomic_DNA"/>
</dbReference>
<reference evidence="6 7" key="1">
    <citation type="submission" date="2014-06" db="EMBL/GenBank/DDBJ databases">
        <title>Shewanella sp. YQH10.</title>
        <authorList>
            <person name="Liu Y."/>
            <person name="Zeng R."/>
        </authorList>
    </citation>
    <scope>NUCLEOTIDE SEQUENCE [LARGE SCALE GENOMIC DNA]</scope>
    <source>
        <strain evidence="6 7">YQH10</strain>
    </source>
</reference>
<proteinExistence type="predicted"/>
<keyword evidence="2 3" id="KW-0807">Transducer</keyword>
<keyword evidence="7" id="KW-1185">Reference proteome</keyword>
<dbReference type="STRING" id="1515746.HR45_10420"/>
<accession>A0A094JHB7</accession>
<evidence type="ECO:0000313" key="7">
    <source>
        <dbReference type="Proteomes" id="UP000029264"/>
    </source>
</evidence>
<dbReference type="SMART" id="SM00283">
    <property type="entry name" value="MA"/>
    <property type="match status" value="1"/>
</dbReference>
<dbReference type="Pfam" id="PF00015">
    <property type="entry name" value="MCPsignal"/>
    <property type="match status" value="1"/>
</dbReference>
<dbReference type="Pfam" id="PF13682">
    <property type="entry name" value="CZB"/>
    <property type="match status" value="1"/>
</dbReference>
<feature type="coiled-coil region" evidence="4">
    <location>
        <begin position="175"/>
        <end position="202"/>
    </location>
</feature>
<organism evidence="6 7">
    <name type="scientific">Shewanella mangrovi</name>
    <dbReference type="NCBI Taxonomy" id="1515746"/>
    <lineage>
        <taxon>Bacteria</taxon>
        <taxon>Pseudomonadati</taxon>
        <taxon>Pseudomonadota</taxon>
        <taxon>Gammaproteobacteria</taxon>
        <taxon>Alteromonadales</taxon>
        <taxon>Shewanellaceae</taxon>
        <taxon>Shewanella</taxon>
    </lineage>
</organism>
<keyword evidence="4" id="KW-0175">Coiled coil</keyword>
<dbReference type="Gene3D" id="6.10.250.3200">
    <property type="match status" value="1"/>
</dbReference>
<gene>
    <name evidence="6" type="ORF">HR45_10420</name>
</gene>
<dbReference type="InterPro" id="IPR025991">
    <property type="entry name" value="Chemoreceptor_zinc-bind_dom"/>
</dbReference>
<sequence length="362" mass="40544">MWFTAKYRQRISSLEQQLASQQSHHQQQIAELHQTIQEYEQNQQTQAAASHGFAEAMACQIMGGEMLHSTREAMLNNSENLQHENQNLAQMSAVFEQTKQAVIHLNSRAKDLNSHSQKSRQSVSQLSDSTNSISRFITDIQAISEQTNLLALNAAIEAARAGEAGRGFAVVADEVRNLAAKAHEASDQIESLVKEIMQQAQNIQDVSGHTFECATQVASSSDQIDSVVTQVLNNAEKMQQVIGHSATIAFLTTTKLDHAVWKNHIYKLIEQQDMHEAVNTHQQCRLGEWYYRGEGAEQYQTLRGFRDLEAPHKLVHESGSKALSARRNGNIAEMVRQLKTMEDASLQVVQAIDQVIYHATRD</sequence>